<dbReference type="HOGENOM" id="CLU_1865793_0_0_1"/>
<evidence type="ECO:0000313" key="3">
    <source>
        <dbReference type="Proteomes" id="UP000054538"/>
    </source>
</evidence>
<proteinExistence type="predicted"/>
<sequence length="137" mass="15386">MKIGGETPRWQCHRRTHSASLQMGRSQQTVIKVYDIKSGKHVLSPINGHGKVVRCVLWSRLYAISSSRRQRVVQFEVGIPRQGDRLENLGQAMYSSSPSPLMVPFVSGIHNLATRSKTRCSMKTGYLQSLFSLLVNS</sequence>
<accession>A0A0D0DK09</accession>
<reference evidence="3" key="2">
    <citation type="submission" date="2015-01" db="EMBL/GenBank/DDBJ databases">
        <title>Evolutionary Origins and Diversification of the Mycorrhizal Mutualists.</title>
        <authorList>
            <consortium name="DOE Joint Genome Institute"/>
            <consortium name="Mycorrhizal Genomics Consortium"/>
            <person name="Kohler A."/>
            <person name="Kuo A."/>
            <person name="Nagy L.G."/>
            <person name="Floudas D."/>
            <person name="Copeland A."/>
            <person name="Barry K.W."/>
            <person name="Cichocki N."/>
            <person name="Veneault-Fourrey C."/>
            <person name="LaButti K."/>
            <person name="Lindquist E.A."/>
            <person name="Lipzen A."/>
            <person name="Lundell T."/>
            <person name="Morin E."/>
            <person name="Murat C."/>
            <person name="Riley R."/>
            <person name="Ohm R."/>
            <person name="Sun H."/>
            <person name="Tunlid A."/>
            <person name="Henrissat B."/>
            <person name="Grigoriev I.V."/>
            <person name="Hibbett D.S."/>
            <person name="Martin F."/>
        </authorList>
    </citation>
    <scope>NUCLEOTIDE SEQUENCE [LARGE SCALE GENOMIC DNA]</scope>
    <source>
        <strain evidence="3">Ve08.2h10</strain>
    </source>
</reference>
<gene>
    <name evidence="2" type="ORF">PAXRUDRAFT_734200</name>
</gene>
<evidence type="ECO:0000256" key="1">
    <source>
        <dbReference type="SAM" id="MobiDB-lite"/>
    </source>
</evidence>
<dbReference type="AlphaFoldDB" id="A0A0D0DK09"/>
<protein>
    <submittedName>
        <fullName evidence="2">Uncharacterized protein</fullName>
    </submittedName>
</protein>
<dbReference type="Proteomes" id="UP000054538">
    <property type="component" value="Unassembled WGS sequence"/>
</dbReference>
<dbReference type="InParanoid" id="A0A0D0DK09"/>
<keyword evidence="3" id="KW-1185">Reference proteome</keyword>
<name>A0A0D0DK09_9AGAM</name>
<dbReference type="EMBL" id="KN825695">
    <property type="protein sequence ID" value="KIK81999.1"/>
    <property type="molecule type" value="Genomic_DNA"/>
</dbReference>
<reference evidence="2 3" key="1">
    <citation type="submission" date="2014-04" db="EMBL/GenBank/DDBJ databases">
        <authorList>
            <consortium name="DOE Joint Genome Institute"/>
            <person name="Kuo A."/>
            <person name="Kohler A."/>
            <person name="Jargeat P."/>
            <person name="Nagy L.G."/>
            <person name="Floudas D."/>
            <person name="Copeland A."/>
            <person name="Barry K.W."/>
            <person name="Cichocki N."/>
            <person name="Veneault-Fourrey C."/>
            <person name="LaButti K."/>
            <person name="Lindquist E.A."/>
            <person name="Lipzen A."/>
            <person name="Lundell T."/>
            <person name="Morin E."/>
            <person name="Murat C."/>
            <person name="Sun H."/>
            <person name="Tunlid A."/>
            <person name="Henrissat B."/>
            <person name="Grigoriev I.V."/>
            <person name="Hibbett D.S."/>
            <person name="Martin F."/>
            <person name="Nordberg H.P."/>
            <person name="Cantor M.N."/>
            <person name="Hua S.X."/>
        </authorList>
    </citation>
    <scope>NUCLEOTIDE SEQUENCE [LARGE SCALE GENOMIC DNA]</scope>
    <source>
        <strain evidence="2 3">Ve08.2h10</strain>
    </source>
</reference>
<feature type="region of interest" description="Disordered" evidence="1">
    <location>
        <begin position="1"/>
        <end position="21"/>
    </location>
</feature>
<organism evidence="2 3">
    <name type="scientific">Paxillus rubicundulus Ve08.2h10</name>
    <dbReference type="NCBI Taxonomy" id="930991"/>
    <lineage>
        <taxon>Eukaryota</taxon>
        <taxon>Fungi</taxon>
        <taxon>Dikarya</taxon>
        <taxon>Basidiomycota</taxon>
        <taxon>Agaricomycotina</taxon>
        <taxon>Agaricomycetes</taxon>
        <taxon>Agaricomycetidae</taxon>
        <taxon>Boletales</taxon>
        <taxon>Paxilineae</taxon>
        <taxon>Paxillaceae</taxon>
        <taxon>Paxillus</taxon>
    </lineage>
</organism>
<evidence type="ECO:0000313" key="2">
    <source>
        <dbReference type="EMBL" id="KIK81999.1"/>
    </source>
</evidence>